<dbReference type="EC" id="6.2.1.1" evidence="7"/>
<comment type="caution">
    <text evidence="7">The sequence shown here is derived from an EMBL/GenBank/DDBJ whole genome shotgun (WGS) entry which is preliminary data.</text>
</comment>
<dbReference type="SUPFAM" id="SSF56801">
    <property type="entry name" value="Acetyl-CoA synthetase-like"/>
    <property type="match status" value="1"/>
</dbReference>
<dbReference type="InterPro" id="IPR045851">
    <property type="entry name" value="AMP-bd_C_sf"/>
</dbReference>
<keyword evidence="8" id="KW-1185">Reference proteome</keyword>
<proteinExistence type="inferred from homology"/>
<dbReference type="Gene3D" id="3.40.50.12780">
    <property type="entry name" value="N-terminal domain of ligase-like"/>
    <property type="match status" value="1"/>
</dbReference>
<dbReference type="InterPro" id="IPR025110">
    <property type="entry name" value="AMP-bd_C"/>
</dbReference>
<dbReference type="Pfam" id="PF13193">
    <property type="entry name" value="AMP-binding_C"/>
    <property type="match status" value="1"/>
</dbReference>
<comment type="similarity">
    <text evidence="1">Belongs to the ATP-dependent AMP-binding enzyme family.</text>
</comment>
<evidence type="ECO:0000259" key="6">
    <source>
        <dbReference type="Pfam" id="PF13193"/>
    </source>
</evidence>
<dbReference type="FunFam" id="3.30.300.30:FF:000005">
    <property type="entry name" value="Acyl-coenzyme A synthetase ACSM5, mitochondrial"/>
    <property type="match status" value="1"/>
</dbReference>
<dbReference type="AlphaFoldDB" id="A0A852U015"/>
<gene>
    <name evidence="7" type="ORF">HDA32_002490</name>
</gene>
<dbReference type="GO" id="GO:0004321">
    <property type="term" value="F:fatty-acyl-CoA synthase activity"/>
    <property type="evidence" value="ECO:0007669"/>
    <property type="project" value="TreeGrafter"/>
</dbReference>
<evidence type="ECO:0000256" key="1">
    <source>
        <dbReference type="ARBA" id="ARBA00006432"/>
    </source>
</evidence>
<dbReference type="GO" id="GO:0003987">
    <property type="term" value="F:acetate-CoA ligase activity"/>
    <property type="evidence" value="ECO:0007669"/>
    <property type="project" value="UniProtKB-EC"/>
</dbReference>
<name>A0A852U015_9ACTN</name>
<dbReference type="GO" id="GO:0005524">
    <property type="term" value="F:ATP binding"/>
    <property type="evidence" value="ECO:0007669"/>
    <property type="project" value="UniProtKB-KW"/>
</dbReference>
<keyword evidence="3" id="KW-0547">Nucleotide-binding</keyword>
<evidence type="ECO:0000256" key="3">
    <source>
        <dbReference type="ARBA" id="ARBA00022741"/>
    </source>
</evidence>
<keyword evidence="2 7" id="KW-0436">Ligase</keyword>
<evidence type="ECO:0000313" key="8">
    <source>
        <dbReference type="Proteomes" id="UP000589036"/>
    </source>
</evidence>
<dbReference type="InterPro" id="IPR000873">
    <property type="entry name" value="AMP-dep_synth/lig_dom"/>
</dbReference>
<evidence type="ECO:0000256" key="2">
    <source>
        <dbReference type="ARBA" id="ARBA00022598"/>
    </source>
</evidence>
<dbReference type="PANTHER" id="PTHR43605">
    <property type="entry name" value="ACYL-COENZYME A SYNTHETASE"/>
    <property type="match status" value="1"/>
</dbReference>
<dbReference type="EMBL" id="JACCCC010000001">
    <property type="protein sequence ID" value="NYE47370.1"/>
    <property type="molecule type" value="Genomic_DNA"/>
</dbReference>
<dbReference type="InterPro" id="IPR042099">
    <property type="entry name" value="ANL_N_sf"/>
</dbReference>
<dbReference type="PANTHER" id="PTHR43605:SF10">
    <property type="entry name" value="ACYL-COA SYNTHETASE MEDIUM CHAIN FAMILY MEMBER 3"/>
    <property type="match status" value="1"/>
</dbReference>
<dbReference type="Pfam" id="PF00501">
    <property type="entry name" value="AMP-binding"/>
    <property type="match status" value="1"/>
</dbReference>
<dbReference type="GO" id="GO:0015645">
    <property type="term" value="F:fatty acid ligase activity"/>
    <property type="evidence" value="ECO:0007669"/>
    <property type="project" value="TreeGrafter"/>
</dbReference>
<dbReference type="GO" id="GO:0006637">
    <property type="term" value="P:acyl-CoA metabolic process"/>
    <property type="evidence" value="ECO:0007669"/>
    <property type="project" value="TreeGrafter"/>
</dbReference>
<accession>A0A852U015</accession>
<dbReference type="GO" id="GO:0006633">
    <property type="term" value="P:fatty acid biosynthetic process"/>
    <property type="evidence" value="ECO:0007669"/>
    <property type="project" value="TreeGrafter"/>
</dbReference>
<evidence type="ECO:0000256" key="4">
    <source>
        <dbReference type="ARBA" id="ARBA00022840"/>
    </source>
</evidence>
<feature type="domain" description="AMP-binding enzyme C-terminal" evidence="6">
    <location>
        <begin position="454"/>
        <end position="531"/>
    </location>
</feature>
<keyword evidence="4" id="KW-0067">ATP-binding</keyword>
<sequence length="541" mass="57062">MADPAQQVRDWLAEYDTPDASVAHLLCDRHDGAGVAVTEVGADLSARHLTYAELARRSRAVAAGLARMGVGPGDHVATLMGKGCDLAVAVLAIWRLGAVQVPLFTAFAPSAIALRLGDSAARVVVCDDDQRPKLDAGPDIAADAPWRVVTTGPAPARPGETTLTALAEAEGAGEGEEAAAVGGGAPFILLYTSGTTGPPKGVQVPVRALAAFHSYHHYGLDVTGGDVFWNAADPGWAYGLYHGLVGPLLAGHATLQLRAGFDPELTLDVLETFGVTNFAAAPTVYRSLRSTLKTLPPEIAVRRLSSAGEPLNPDVVDWARDVFGVAVHDHYGQTELGMCAGNHNHPDAAAGLKPASMGTGLPGFEVRVLEPLEDTEAPAGAFGRVAVDVAASPAMWFTGYRNDPAVAAGRFSPDRRWYLTGDTGSRDAQGHLFFSSRDDDVIVTAGYRIGPFDVESALLQHPAVAETAVYGVPDELRGQIVAANVVLHEGVAASEELAEELKKTVKARFAAHAYPRRITFVARLPKTPSGKIQRVRLRRGR</sequence>
<dbReference type="InterPro" id="IPR020845">
    <property type="entry name" value="AMP-binding_CS"/>
</dbReference>
<reference evidence="7 8" key="1">
    <citation type="submission" date="2020-07" db="EMBL/GenBank/DDBJ databases">
        <title>Sequencing the genomes of 1000 actinobacteria strains.</title>
        <authorList>
            <person name="Klenk H.-P."/>
        </authorList>
    </citation>
    <scope>NUCLEOTIDE SEQUENCE [LARGE SCALE GENOMIC DNA]</scope>
    <source>
        <strain evidence="7 8">CXB654</strain>
    </source>
</reference>
<organism evidence="7 8">
    <name type="scientific">Spinactinospora alkalitolerans</name>
    <dbReference type="NCBI Taxonomy" id="687207"/>
    <lineage>
        <taxon>Bacteria</taxon>
        <taxon>Bacillati</taxon>
        <taxon>Actinomycetota</taxon>
        <taxon>Actinomycetes</taxon>
        <taxon>Streptosporangiales</taxon>
        <taxon>Nocardiopsidaceae</taxon>
        <taxon>Spinactinospora</taxon>
    </lineage>
</organism>
<dbReference type="InterPro" id="IPR051087">
    <property type="entry name" value="Mitochondrial_ACSM"/>
</dbReference>
<feature type="domain" description="AMP-dependent synthetase/ligase" evidence="5">
    <location>
        <begin position="45"/>
        <end position="387"/>
    </location>
</feature>
<evidence type="ECO:0000313" key="7">
    <source>
        <dbReference type="EMBL" id="NYE47370.1"/>
    </source>
</evidence>
<evidence type="ECO:0000259" key="5">
    <source>
        <dbReference type="Pfam" id="PF00501"/>
    </source>
</evidence>
<dbReference type="Proteomes" id="UP000589036">
    <property type="component" value="Unassembled WGS sequence"/>
</dbReference>
<dbReference type="PROSITE" id="PS00455">
    <property type="entry name" value="AMP_BINDING"/>
    <property type="match status" value="1"/>
</dbReference>
<protein>
    <submittedName>
        <fullName evidence="7">Acetyl-CoA synthetase</fullName>
        <ecNumber evidence="7">6.2.1.1</ecNumber>
    </submittedName>
</protein>
<dbReference type="Gene3D" id="3.30.300.30">
    <property type="match status" value="1"/>
</dbReference>
<dbReference type="RefSeq" id="WP_179643328.1">
    <property type="nucleotide sequence ID" value="NZ_BAAAYY010000015.1"/>
</dbReference>